<dbReference type="AlphaFoldDB" id="A0A6J6BWQ6"/>
<organism evidence="1">
    <name type="scientific">freshwater metagenome</name>
    <dbReference type="NCBI Taxonomy" id="449393"/>
    <lineage>
        <taxon>unclassified sequences</taxon>
        <taxon>metagenomes</taxon>
        <taxon>ecological metagenomes</taxon>
    </lineage>
</organism>
<accession>A0A6J6BWQ6</accession>
<gene>
    <name evidence="1" type="ORF">UFOPK1503_00367</name>
</gene>
<sequence length="521" mass="57108">MRRIGAAVTSIILTLTMSLPVRADDAFNINDLPLPDKSGTFQIAEPVEGSTYSDLVALHIDNKGVWDQWVCTSTKDPECQGNLHSISGAAVLPLCESVTDENCIVSVEFAAKDQDFQPATYIRNIGGKTYAADPSQSFFEQSTPSLWDAPNAPSKQGASGYVVSATVHQTKFFKGSGKYESQNLFVTITPYREVKGPEFRERYGYTITNEETGKRSHAGGGGSNKCAWMENGACGVTQDFDEDIRARLTLRVEKSISGWFQARLKSPVMSVNAFSRDNNVLVVEGQPAVVQRMSYSNPDAKKLTSQERKFFEYTGYGGLPDDFVSKSNAQDSFSFGYLNYFRNKTKDTSVGANTYWSFSSSTPTWSMSPCLSDTSKVLGIVTTNAMVYDGGVPKFSRGFLNYKVAGLHFESDGRTEVLGTYDLVMRSEVARCLYGFSKAPVSASITISGEGDKNIATTVVGESNGWLRLAAYGFTFSEKTIRVRLTQPRRTTINCVSTSAPTRTTKVSGTNPKCPTGFRKR</sequence>
<reference evidence="1" key="1">
    <citation type="submission" date="2020-05" db="EMBL/GenBank/DDBJ databases">
        <authorList>
            <person name="Chiriac C."/>
            <person name="Salcher M."/>
            <person name="Ghai R."/>
            <person name="Kavagutti S V."/>
        </authorList>
    </citation>
    <scope>NUCLEOTIDE SEQUENCE</scope>
</reference>
<name>A0A6J6BWQ6_9ZZZZ</name>
<dbReference type="EMBL" id="CAEZST010000004">
    <property type="protein sequence ID" value="CAB4542683.1"/>
    <property type="molecule type" value="Genomic_DNA"/>
</dbReference>
<protein>
    <submittedName>
        <fullName evidence="1">Unannotated protein</fullName>
    </submittedName>
</protein>
<proteinExistence type="predicted"/>
<evidence type="ECO:0000313" key="1">
    <source>
        <dbReference type="EMBL" id="CAB4542683.1"/>
    </source>
</evidence>